<feature type="transmembrane region" description="Helical" evidence="4">
    <location>
        <begin position="49"/>
        <end position="70"/>
    </location>
</feature>
<dbReference type="PANTHER" id="PTHR23537">
    <property type="match status" value="1"/>
</dbReference>
<feature type="transmembrane region" description="Helical" evidence="4">
    <location>
        <begin position="77"/>
        <end position="100"/>
    </location>
</feature>
<evidence type="ECO:0000256" key="1">
    <source>
        <dbReference type="ARBA" id="ARBA00022692"/>
    </source>
</evidence>
<feature type="domain" description="Major facilitator superfamily (MFS) profile" evidence="5">
    <location>
        <begin position="9"/>
        <end position="385"/>
    </location>
</feature>
<feature type="transmembrane region" description="Helical" evidence="4">
    <location>
        <begin position="135"/>
        <end position="158"/>
    </location>
</feature>
<proteinExistence type="predicted"/>
<dbReference type="InterPro" id="IPR036259">
    <property type="entry name" value="MFS_trans_sf"/>
</dbReference>
<organism evidence="6 7">
    <name type="scientific">Geoalkalibacter halelectricus</name>
    <dbReference type="NCBI Taxonomy" id="2847045"/>
    <lineage>
        <taxon>Bacteria</taxon>
        <taxon>Pseudomonadati</taxon>
        <taxon>Thermodesulfobacteriota</taxon>
        <taxon>Desulfuromonadia</taxon>
        <taxon>Desulfuromonadales</taxon>
        <taxon>Geoalkalibacteraceae</taxon>
        <taxon>Geoalkalibacter</taxon>
    </lineage>
</organism>
<gene>
    <name evidence="6" type="ORF">L9S41_13880</name>
</gene>
<evidence type="ECO:0000256" key="2">
    <source>
        <dbReference type="ARBA" id="ARBA00022989"/>
    </source>
</evidence>
<dbReference type="PANTHER" id="PTHR23537:SF1">
    <property type="entry name" value="SUGAR TRANSPORTER"/>
    <property type="match status" value="1"/>
</dbReference>
<reference evidence="6" key="1">
    <citation type="journal article" date="2022" name="Environ. Microbiol.">
        <title>Geoalkalibacter halelectricus SAP #1 sp. nov. possessing extracellular electron transfer and mineral#reducing capabilities from a haloalkaline environment.</title>
        <authorList>
            <person name="Yadav S."/>
            <person name="Singh R."/>
            <person name="Sundharam S.S."/>
            <person name="Chaudhary S."/>
            <person name="Krishnamurthi S."/>
            <person name="Patil S.A."/>
        </authorList>
    </citation>
    <scope>NUCLEOTIDE SEQUENCE</scope>
    <source>
        <strain evidence="6">SAP-1</strain>
    </source>
</reference>
<keyword evidence="1 4" id="KW-0812">Transmembrane</keyword>
<feature type="transmembrane region" description="Helical" evidence="4">
    <location>
        <begin position="209"/>
        <end position="234"/>
    </location>
</feature>
<name>A0ABY5ZLS6_9BACT</name>
<evidence type="ECO:0000256" key="4">
    <source>
        <dbReference type="SAM" id="Phobius"/>
    </source>
</evidence>
<dbReference type="Gene3D" id="1.20.1250.20">
    <property type="entry name" value="MFS general substrate transporter like domains"/>
    <property type="match status" value="2"/>
</dbReference>
<dbReference type="InterPro" id="IPR020846">
    <property type="entry name" value="MFS_dom"/>
</dbReference>
<dbReference type="PROSITE" id="PS50850">
    <property type="entry name" value="MFS"/>
    <property type="match status" value="1"/>
</dbReference>
<dbReference type="SUPFAM" id="SSF103473">
    <property type="entry name" value="MFS general substrate transporter"/>
    <property type="match status" value="1"/>
</dbReference>
<dbReference type="InterPro" id="IPR010645">
    <property type="entry name" value="MFS_4"/>
</dbReference>
<accession>A0ABY5ZLS6</accession>
<evidence type="ECO:0000259" key="5">
    <source>
        <dbReference type="PROSITE" id="PS50850"/>
    </source>
</evidence>
<feature type="transmembrane region" description="Helical" evidence="4">
    <location>
        <begin position="106"/>
        <end position="128"/>
    </location>
</feature>
<keyword evidence="3 4" id="KW-0472">Membrane</keyword>
<dbReference type="Pfam" id="PF06779">
    <property type="entry name" value="MFS_4"/>
    <property type="match status" value="1"/>
</dbReference>
<feature type="transmembrane region" description="Helical" evidence="4">
    <location>
        <begin position="164"/>
        <end position="185"/>
    </location>
</feature>
<evidence type="ECO:0000256" key="3">
    <source>
        <dbReference type="ARBA" id="ARBA00023136"/>
    </source>
</evidence>
<feature type="transmembrane region" description="Helical" evidence="4">
    <location>
        <begin position="297"/>
        <end position="318"/>
    </location>
</feature>
<feature type="transmembrane region" description="Helical" evidence="4">
    <location>
        <begin position="268"/>
        <end position="291"/>
    </location>
</feature>
<protein>
    <submittedName>
        <fullName evidence="6">YbfB/YjiJ family MFS transporter</fullName>
    </submittedName>
</protein>
<feature type="transmembrane region" description="Helical" evidence="4">
    <location>
        <begin position="330"/>
        <end position="353"/>
    </location>
</feature>
<evidence type="ECO:0000313" key="7">
    <source>
        <dbReference type="Proteomes" id="UP001060414"/>
    </source>
</evidence>
<keyword evidence="7" id="KW-1185">Reference proteome</keyword>
<feature type="transmembrane region" description="Helical" evidence="4">
    <location>
        <begin position="359"/>
        <end position="378"/>
    </location>
</feature>
<evidence type="ECO:0000313" key="6">
    <source>
        <dbReference type="EMBL" id="UWZ78760.1"/>
    </source>
</evidence>
<dbReference type="RefSeq" id="WP_260747118.1">
    <property type="nucleotide sequence ID" value="NZ_CP092109.1"/>
</dbReference>
<sequence length="393" mass="39790">MEEKVKIRAVLLGGFVVLLIAMGVGRFAYTPLLPPMMEQYGFDADDAGLLASLNYLGYLVGAFAAGALCRVLGEGRLLVVGLALSVLSTAATGLFLSLSAVGLLRLVAGLASAFCFVAASGAVLNALAREGRDGLAGLFYGGVGFGIVLSGLLAVPLLEQFNATGAWVALGLLSALLLWPVRGLLHGSPVQPRRKKAAAKPPLPRGGRFYRLVAAYGLEGFGYIITGTFLVAAAGTVFEAAGAAGVWIVAGCAAIPSAFLWSQAARRFGALPSLIAAYFLQAIGIALPVFFPNPVGVTLGALLFGGTFMGIVGMALATGGSLLPAGRARVIGLMTGIYGIGQIIGPFLAGFMAARTGSFDLSLIVAATAVCAGGLLLLPDALRGASSSSSPAP</sequence>
<feature type="transmembrane region" description="Helical" evidence="4">
    <location>
        <begin position="240"/>
        <end position="261"/>
    </location>
</feature>
<dbReference type="EMBL" id="CP092109">
    <property type="protein sequence ID" value="UWZ78760.1"/>
    <property type="molecule type" value="Genomic_DNA"/>
</dbReference>
<dbReference type="Proteomes" id="UP001060414">
    <property type="component" value="Chromosome"/>
</dbReference>
<keyword evidence="2 4" id="KW-1133">Transmembrane helix</keyword>
<feature type="transmembrane region" description="Helical" evidence="4">
    <location>
        <begin position="7"/>
        <end position="29"/>
    </location>
</feature>